<dbReference type="SUPFAM" id="SSF49265">
    <property type="entry name" value="Fibronectin type III"/>
    <property type="match status" value="2"/>
</dbReference>
<evidence type="ECO:0000313" key="9">
    <source>
        <dbReference type="Ensembl" id="ENSEEEP00000024631.2"/>
    </source>
</evidence>
<accession>A0A4W4FIB3</accession>
<keyword evidence="10" id="KW-1185">Reference proteome</keyword>
<dbReference type="AlphaFoldDB" id="A0A4W4FIB3"/>
<dbReference type="GO" id="GO:0009897">
    <property type="term" value="C:external side of plasma membrane"/>
    <property type="evidence" value="ECO:0007669"/>
    <property type="project" value="TreeGrafter"/>
</dbReference>
<evidence type="ECO:0000256" key="1">
    <source>
        <dbReference type="ARBA" id="ARBA00004479"/>
    </source>
</evidence>
<dbReference type="GO" id="GO:0004896">
    <property type="term" value="F:cytokine receptor activity"/>
    <property type="evidence" value="ECO:0007669"/>
    <property type="project" value="TreeGrafter"/>
</dbReference>
<keyword evidence="3" id="KW-0732">Signal</keyword>
<evidence type="ECO:0000256" key="5">
    <source>
        <dbReference type="ARBA" id="ARBA00023136"/>
    </source>
</evidence>
<evidence type="ECO:0000256" key="3">
    <source>
        <dbReference type="ARBA" id="ARBA00022729"/>
    </source>
</evidence>
<evidence type="ECO:0000256" key="6">
    <source>
        <dbReference type="ARBA" id="ARBA00023170"/>
    </source>
</evidence>
<feature type="domain" description="Fibronectin type-III" evidence="8">
    <location>
        <begin position="87"/>
        <end position="190"/>
    </location>
</feature>
<dbReference type="Gene3D" id="2.60.40.10">
    <property type="entry name" value="Immunoglobulins"/>
    <property type="match status" value="2"/>
</dbReference>
<dbReference type="PANTHER" id="PTHR23037:SF46">
    <property type="entry name" value="INTERLEUKIN 5 RECEPTOR SUBUNIT ALPHA"/>
    <property type="match status" value="1"/>
</dbReference>
<reference evidence="9" key="5">
    <citation type="submission" date="2025-09" db="UniProtKB">
        <authorList>
            <consortium name="Ensembl"/>
        </authorList>
    </citation>
    <scope>IDENTIFICATION</scope>
</reference>
<keyword evidence="5" id="KW-0472">Membrane</keyword>
<dbReference type="InterPro" id="IPR013783">
    <property type="entry name" value="Ig-like_fold"/>
</dbReference>
<dbReference type="InterPro" id="IPR015152">
    <property type="entry name" value="Growth/epo_recpt_lig-bind"/>
</dbReference>
<dbReference type="Pfam" id="PF09067">
    <property type="entry name" value="EpoR_lig-bind"/>
    <property type="match status" value="1"/>
</dbReference>
<reference evidence="10" key="2">
    <citation type="journal article" date="2017" name="Sci. Adv.">
        <title>A tail of two voltages: Proteomic comparison of the three electric organs of the electric eel.</title>
        <authorList>
            <person name="Traeger L.L."/>
            <person name="Sabat G."/>
            <person name="Barrett-Wilt G.A."/>
            <person name="Wells G.B."/>
            <person name="Sussman M.R."/>
        </authorList>
    </citation>
    <scope>NUCLEOTIDE SEQUENCE [LARGE SCALE GENOMIC DNA]</scope>
</reference>
<evidence type="ECO:0000256" key="4">
    <source>
        <dbReference type="ARBA" id="ARBA00022989"/>
    </source>
</evidence>
<evidence type="ECO:0000256" key="2">
    <source>
        <dbReference type="ARBA" id="ARBA00022692"/>
    </source>
</evidence>
<evidence type="ECO:0000313" key="10">
    <source>
        <dbReference type="Proteomes" id="UP000314983"/>
    </source>
</evidence>
<evidence type="ECO:0000259" key="8">
    <source>
        <dbReference type="PROSITE" id="PS50853"/>
    </source>
</evidence>
<keyword evidence="7" id="KW-0325">Glycoprotein</keyword>
<keyword evidence="6" id="KW-0675">Receptor</keyword>
<proteinExistence type="predicted"/>
<protein>
    <recommendedName>
        <fullName evidence="8">Fibronectin type-III domain-containing protein</fullName>
    </recommendedName>
</protein>
<dbReference type="Proteomes" id="UP000314983">
    <property type="component" value="Chromosome 16"/>
</dbReference>
<evidence type="ECO:0000256" key="7">
    <source>
        <dbReference type="ARBA" id="ARBA00023180"/>
    </source>
</evidence>
<keyword evidence="2" id="KW-0812">Transmembrane</keyword>
<dbReference type="InterPro" id="IPR003961">
    <property type="entry name" value="FN3_dom"/>
</dbReference>
<reference evidence="9" key="3">
    <citation type="submission" date="2020-05" db="EMBL/GenBank/DDBJ databases">
        <title>Electrophorus electricus (electric eel) genome, fEleEle1, primary haplotype.</title>
        <authorList>
            <person name="Myers G."/>
            <person name="Meyer A."/>
            <person name="Fedrigo O."/>
            <person name="Formenti G."/>
            <person name="Rhie A."/>
            <person name="Tracey A."/>
            <person name="Sims Y."/>
            <person name="Jarvis E.D."/>
        </authorList>
    </citation>
    <scope>NUCLEOTIDE SEQUENCE [LARGE SCALE GENOMIC DNA]</scope>
</reference>
<reference evidence="9" key="4">
    <citation type="submission" date="2025-08" db="UniProtKB">
        <authorList>
            <consortium name="Ensembl"/>
        </authorList>
    </citation>
    <scope>IDENTIFICATION</scope>
</reference>
<organism evidence="9 10">
    <name type="scientific">Electrophorus electricus</name>
    <name type="common">Electric eel</name>
    <name type="synonym">Gymnotus electricus</name>
    <dbReference type="NCBI Taxonomy" id="8005"/>
    <lineage>
        <taxon>Eukaryota</taxon>
        <taxon>Metazoa</taxon>
        <taxon>Chordata</taxon>
        <taxon>Craniata</taxon>
        <taxon>Vertebrata</taxon>
        <taxon>Euteleostomi</taxon>
        <taxon>Actinopterygii</taxon>
        <taxon>Neopterygii</taxon>
        <taxon>Teleostei</taxon>
        <taxon>Ostariophysi</taxon>
        <taxon>Gymnotiformes</taxon>
        <taxon>Gymnotoidei</taxon>
        <taxon>Gymnotidae</taxon>
        <taxon>Electrophorus</taxon>
    </lineage>
</organism>
<dbReference type="PANTHER" id="PTHR23037">
    <property type="entry name" value="CYTOKINE RECEPTOR"/>
    <property type="match status" value="1"/>
</dbReference>
<name>A0A4W4FIB3_ELEEL</name>
<keyword evidence="4" id="KW-1133">Transmembrane helix</keyword>
<sequence length="248" mass="28605">METFTCWWHPLDNGPQGDDNLTYSLIKKSPKECPDYVSGGANSCYFDEEHTVIWELFCMNVTARSLKGSFTSEQCCLDVADIVETDPPFNLTYTLLNISNHESGRTAHVSWQYPIASHVRSGWITLIFELRFRHVPEPNKWKVKERLREPYLELLDLPVGNYEVQVRCRSQNSNLWSKWSSTLMLIVPPRKLSVTTMFIIGIGVISQGKRIKAYLIPPIPKPCIRGIDPMLLKVLTFNKSLYSTYLWQ</sequence>
<dbReference type="GeneTree" id="ENSGT00940000154851"/>
<comment type="subcellular location">
    <subcellularLocation>
        <location evidence="1">Membrane</location>
        <topology evidence="1">Single-pass type I membrane protein</topology>
    </subcellularLocation>
</comment>
<reference evidence="10" key="1">
    <citation type="journal article" date="2014" name="Science">
        <title>Nonhuman genetics. Genomic basis for the convergent evolution of electric organs.</title>
        <authorList>
            <person name="Gallant J.R."/>
            <person name="Traeger L.L."/>
            <person name="Volkening J.D."/>
            <person name="Moffett H."/>
            <person name="Chen P.H."/>
            <person name="Novina C.D."/>
            <person name="Phillips G.N.Jr."/>
            <person name="Anand R."/>
            <person name="Wells G.B."/>
            <person name="Pinch M."/>
            <person name="Guth R."/>
            <person name="Unguez G.A."/>
            <person name="Albert J.S."/>
            <person name="Zakon H.H."/>
            <person name="Samanta M.P."/>
            <person name="Sussman M.R."/>
        </authorList>
    </citation>
    <scope>NUCLEOTIDE SEQUENCE [LARGE SCALE GENOMIC DNA]</scope>
</reference>
<dbReference type="PROSITE" id="PS50853">
    <property type="entry name" value="FN3"/>
    <property type="match status" value="1"/>
</dbReference>
<dbReference type="InterPro" id="IPR036116">
    <property type="entry name" value="FN3_sf"/>
</dbReference>
<dbReference type="Ensembl" id="ENSEEET00000024915.2">
    <property type="protein sequence ID" value="ENSEEEP00000024631.2"/>
    <property type="gene ID" value="ENSEEEG00000011935.2"/>
</dbReference>